<keyword evidence="4" id="KW-1185">Reference proteome</keyword>
<dbReference type="Pfam" id="PF10400">
    <property type="entry name" value="Vir_act_alpha_C"/>
    <property type="match status" value="1"/>
</dbReference>
<sequence length="183" mass="20995">MSLKHVLLITLQQGPMTGYELAKEFDTKSANFWQASHQQIYRELKKMAEADLIAGTEYIQQGKPDKKVYQVTPSGQQTLLKWLQQPCSEKLINSPFLAKFMAGECTDITAILADLERLTLEHEQTLAQFKQYLLKFPQPAHLPKAPKLVYLTLQRGLVMEQAWLDWAYQTKPELEAMLAQEQA</sequence>
<dbReference type="PANTHER" id="PTHR43252:SF4">
    <property type="entry name" value="TRANSCRIPTIONAL REGULATORY PROTEIN"/>
    <property type="match status" value="1"/>
</dbReference>
<dbReference type="OrthoDB" id="3186544at2"/>
<dbReference type="RefSeq" id="WP_119910798.1">
    <property type="nucleotide sequence ID" value="NZ_QZCH01000013.1"/>
</dbReference>
<evidence type="ECO:0000313" key="4">
    <source>
        <dbReference type="Proteomes" id="UP000283255"/>
    </source>
</evidence>
<evidence type="ECO:0000313" key="3">
    <source>
        <dbReference type="EMBL" id="RJG47418.1"/>
    </source>
</evidence>
<evidence type="ECO:0000259" key="2">
    <source>
        <dbReference type="Pfam" id="PF10400"/>
    </source>
</evidence>
<dbReference type="InterPro" id="IPR018309">
    <property type="entry name" value="Tscrpt_reg_PadR_C"/>
</dbReference>
<dbReference type="InterPro" id="IPR036390">
    <property type="entry name" value="WH_DNA-bd_sf"/>
</dbReference>
<evidence type="ECO:0000259" key="1">
    <source>
        <dbReference type="Pfam" id="PF03551"/>
    </source>
</evidence>
<organism evidence="3 4">
    <name type="scientific">Motilimonas pumila</name>
    <dbReference type="NCBI Taxonomy" id="2303987"/>
    <lineage>
        <taxon>Bacteria</taxon>
        <taxon>Pseudomonadati</taxon>
        <taxon>Pseudomonadota</taxon>
        <taxon>Gammaproteobacteria</taxon>
        <taxon>Alteromonadales</taxon>
        <taxon>Alteromonadales genera incertae sedis</taxon>
        <taxon>Motilimonas</taxon>
    </lineage>
</organism>
<protein>
    <submittedName>
        <fullName evidence="3">PadR family transcriptional regulator</fullName>
    </submittedName>
</protein>
<dbReference type="Gene3D" id="6.10.140.190">
    <property type="match status" value="1"/>
</dbReference>
<gene>
    <name evidence="3" type="ORF">D1Z90_10925</name>
</gene>
<dbReference type="PANTHER" id="PTHR43252">
    <property type="entry name" value="TRANSCRIPTIONAL REGULATOR YQJI"/>
    <property type="match status" value="1"/>
</dbReference>
<accession>A0A418YE43</accession>
<name>A0A418YE43_9GAMM</name>
<dbReference type="InterPro" id="IPR005149">
    <property type="entry name" value="Tscrpt_reg_PadR_N"/>
</dbReference>
<feature type="domain" description="Transcription regulator PadR N-terminal" evidence="1">
    <location>
        <begin position="7"/>
        <end position="79"/>
    </location>
</feature>
<reference evidence="3 4" key="1">
    <citation type="submission" date="2018-09" db="EMBL/GenBank/DDBJ databases">
        <authorList>
            <person name="Wang F."/>
        </authorList>
    </citation>
    <scope>NUCLEOTIDE SEQUENCE [LARGE SCALE GENOMIC DNA]</scope>
    <source>
        <strain evidence="3 4">PLHSC7-2</strain>
    </source>
</reference>
<dbReference type="SUPFAM" id="SSF46785">
    <property type="entry name" value="Winged helix' DNA-binding domain"/>
    <property type="match status" value="1"/>
</dbReference>
<dbReference type="Proteomes" id="UP000283255">
    <property type="component" value="Unassembled WGS sequence"/>
</dbReference>
<dbReference type="AlphaFoldDB" id="A0A418YE43"/>
<proteinExistence type="predicted"/>
<dbReference type="EMBL" id="QZCH01000013">
    <property type="protein sequence ID" value="RJG47418.1"/>
    <property type="molecule type" value="Genomic_DNA"/>
</dbReference>
<reference evidence="3 4" key="2">
    <citation type="submission" date="2019-01" db="EMBL/GenBank/DDBJ databases">
        <title>Motilimonas pumilus sp. nov., isolated from the gut of sea cucumber (Apostichopus japonicus).</title>
        <authorList>
            <person name="Wang F.-Q."/>
            <person name="Ren L.-H."/>
            <person name="Lin Y.-W."/>
            <person name="Sun G.-H."/>
            <person name="Du Z.-J."/>
            <person name="Zhao J.-X."/>
            <person name="Liu X.-J."/>
            <person name="Liu L.-J."/>
        </authorList>
    </citation>
    <scope>NUCLEOTIDE SEQUENCE [LARGE SCALE GENOMIC DNA]</scope>
    <source>
        <strain evidence="3 4">PLHSC7-2</strain>
    </source>
</reference>
<dbReference type="Pfam" id="PF03551">
    <property type="entry name" value="PadR"/>
    <property type="match status" value="1"/>
</dbReference>
<dbReference type="Gene3D" id="1.10.10.10">
    <property type="entry name" value="Winged helix-like DNA-binding domain superfamily/Winged helix DNA-binding domain"/>
    <property type="match status" value="1"/>
</dbReference>
<feature type="domain" description="Transcription regulator PadR C-terminal" evidence="2">
    <location>
        <begin position="94"/>
        <end position="174"/>
    </location>
</feature>
<comment type="caution">
    <text evidence="3">The sequence shown here is derived from an EMBL/GenBank/DDBJ whole genome shotgun (WGS) entry which is preliminary data.</text>
</comment>
<dbReference type="InterPro" id="IPR036388">
    <property type="entry name" value="WH-like_DNA-bd_sf"/>
</dbReference>